<keyword evidence="3" id="KW-1185">Reference proteome</keyword>
<feature type="compositionally biased region" description="Acidic residues" evidence="1">
    <location>
        <begin position="672"/>
        <end position="685"/>
    </location>
</feature>
<proteinExistence type="predicted"/>
<evidence type="ECO:0008006" key="4">
    <source>
        <dbReference type="Google" id="ProtNLM"/>
    </source>
</evidence>
<feature type="compositionally biased region" description="Basic and acidic residues" evidence="1">
    <location>
        <begin position="621"/>
        <end position="653"/>
    </location>
</feature>
<comment type="caution">
    <text evidence="2">The sequence shown here is derived from an EMBL/GenBank/DDBJ whole genome shotgun (WGS) entry which is preliminary data.</text>
</comment>
<name>A0A367Y4C7_9ASCO</name>
<dbReference type="OrthoDB" id="4082726at2759"/>
<feature type="compositionally biased region" description="Acidic residues" evidence="1">
    <location>
        <begin position="604"/>
        <end position="620"/>
    </location>
</feature>
<evidence type="ECO:0000313" key="2">
    <source>
        <dbReference type="EMBL" id="RCK60736.1"/>
    </source>
</evidence>
<accession>A0A367Y4C7</accession>
<dbReference type="Proteomes" id="UP000253472">
    <property type="component" value="Unassembled WGS sequence"/>
</dbReference>
<feature type="region of interest" description="Disordered" evidence="1">
    <location>
        <begin position="604"/>
        <end position="685"/>
    </location>
</feature>
<evidence type="ECO:0000313" key="3">
    <source>
        <dbReference type="Proteomes" id="UP000253472"/>
    </source>
</evidence>
<reference evidence="2 3" key="1">
    <citation type="submission" date="2018-06" db="EMBL/GenBank/DDBJ databases">
        <title>Whole genome sequencing of Candida tropicalis (genome annotated by CSBL at Korea University).</title>
        <authorList>
            <person name="Ahn J."/>
        </authorList>
    </citation>
    <scope>NUCLEOTIDE SEQUENCE [LARGE SCALE GENOMIC DNA]</scope>
    <source>
        <strain evidence="2 3">ATCC 20962</strain>
    </source>
</reference>
<sequence>MVVNPKVAKSILSLSKIIESVVDNHSKNSAKDYVAEVTDDSIFTDGNAQIQGALSKIESDYRLEVTEELPEAQKAEVEDYNKTIGTNLEEFVLSSAFRSVIQSRIEEFLQNEDSSSAELYNSLALILDFELSYAINISSETKNVFYESWDQVTKLLSSISTPIIEGFWGYFEARLPVIMNKIFENTTMERIKLLYTFNYLTDRFDIKNDDDKRDSYKKDSFNDTFEARVRFLAANILAFEDNTGLNKYFLRSDRTAPSLVVDDPFLTDMMDIQKLLRDPLSYTKADNHKKLRSLGEKCNKVVNQIIMEEQKFRSEFPLDDESWILPPRPEEEQEYLREKYSKLTYVPETYFTSLFKGKEDKLQAGDKELLDAILSQSNTRMQYLVMIFIAANVISELLPKIKQNFMTSLHAPLNVKHFIQDSITEGIERLFGHLKRDIPLLASQHNRPFTALLQHVLHSEREWWRWLLYGKDYKTGKLLLLDRDTSSEELQKVADDLEKIYRYKDSRYFNTYVTPQVTRKMKAQRGLSQMNSVENFPVDDVKRNVEDIEDEISNTEDSSTKHELLEKKSLLSWRLLRNERLNNWFESAQQFREEMLSHQEEIQLDEGEDDEDEEMPEETTTEQKEDTDSQKRQLDDGEKEEEANGHKKPKVDTDTEELSAQEGAEPGADPTPEIETEEVQPEVEESVEVVKEVEIDNGEAVETVIEEDKAVEAAST</sequence>
<protein>
    <recommendedName>
        <fullName evidence="4">THO complex subunit HPR1</fullName>
    </recommendedName>
</protein>
<evidence type="ECO:0000256" key="1">
    <source>
        <dbReference type="SAM" id="MobiDB-lite"/>
    </source>
</evidence>
<dbReference type="AlphaFoldDB" id="A0A367Y4C7"/>
<dbReference type="EMBL" id="QLNQ01000026">
    <property type="protein sequence ID" value="RCK60736.1"/>
    <property type="molecule type" value="Genomic_DNA"/>
</dbReference>
<gene>
    <name evidence="2" type="ORF">Cantr_08522</name>
</gene>
<organism evidence="2 3">
    <name type="scientific">Candida viswanathii</name>
    <dbReference type="NCBI Taxonomy" id="5486"/>
    <lineage>
        <taxon>Eukaryota</taxon>
        <taxon>Fungi</taxon>
        <taxon>Dikarya</taxon>
        <taxon>Ascomycota</taxon>
        <taxon>Saccharomycotina</taxon>
        <taxon>Pichiomycetes</taxon>
        <taxon>Debaryomycetaceae</taxon>
        <taxon>Candida/Lodderomyces clade</taxon>
        <taxon>Candida</taxon>
    </lineage>
</organism>
<dbReference type="STRING" id="5486.A0A367Y4C7"/>